<dbReference type="InterPro" id="IPR053735">
    <property type="entry name" value="Type_III_TA_endoRNase"/>
</dbReference>
<dbReference type="Gene3D" id="3.10.129.130">
    <property type="match status" value="1"/>
</dbReference>
<name>A0A923S6C3_9FIRM</name>
<comment type="caution">
    <text evidence="1">The sequence shown here is derived from an EMBL/GenBank/DDBJ whole genome shotgun (WGS) entry which is preliminary data.</text>
</comment>
<dbReference type="InterPro" id="IPR025911">
    <property type="entry name" value="ToxN/AbiQ_toxin"/>
</dbReference>
<dbReference type="Proteomes" id="UP000620327">
    <property type="component" value="Unassembled WGS sequence"/>
</dbReference>
<dbReference type="Pfam" id="PF13958">
    <property type="entry name" value="ToxN_toxin"/>
    <property type="match status" value="1"/>
</dbReference>
<reference evidence="1" key="1">
    <citation type="submission" date="2020-08" db="EMBL/GenBank/DDBJ databases">
        <title>Genome public.</title>
        <authorList>
            <person name="Liu C."/>
            <person name="Sun Q."/>
        </authorList>
    </citation>
    <scope>NUCLEOTIDE SEQUENCE</scope>
    <source>
        <strain evidence="1">BX15</strain>
    </source>
</reference>
<gene>
    <name evidence="1" type="ORF">H8Z83_04255</name>
</gene>
<keyword evidence="2" id="KW-1185">Reference proteome</keyword>
<dbReference type="GO" id="GO:0004521">
    <property type="term" value="F:RNA endonuclease activity"/>
    <property type="evidence" value="ECO:0007669"/>
    <property type="project" value="InterPro"/>
</dbReference>
<dbReference type="AlphaFoldDB" id="A0A923S6C3"/>
<sequence length="163" mass="19284">MESIKIYEIDAAYIDYLVPYAPHLFHNRQKGQANERKYIGVVLQINGFDYFAPLSSFKPKHRKMKEGLDFLKVEDYAVINLNNMFPVPISECRYVNFNQVRDPSYRSLLLAEYRFIKSIQEKIRKNAAALYKHKQINGDKTPLAKRCNDFVLLETKCKEYRHK</sequence>
<accession>A0A923S6C3</accession>
<evidence type="ECO:0000313" key="1">
    <source>
        <dbReference type="EMBL" id="MBC5769534.1"/>
    </source>
</evidence>
<dbReference type="GO" id="GO:0003723">
    <property type="term" value="F:RNA binding"/>
    <property type="evidence" value="ECO:0007669"/>
    <property type="project" value="InterPro"/>
</dbReference>
<dbReference type="RefSeq" id="WP_187013878.1">
    <property type="nucleotide sequence ID" value="NZ_JACOQI010000002.1"/>
</dbReference>
<protein>
    <submittedName>
        <fullName evidence="1">Type III toxin-antitoxin system ToxN/AbiQ family toxin</fullName>
    </submittedName>
</protein>
<evidence type="ECO:0000313" key="2">
    <source>
        <dbReference type="Proteomes" id="UP000620327"/>
    </source>
</evidence>
<proteinExistence type="predicted"/>
<dbReference type="EMBL" id="JACOQI010000002">
    <property type="protein sequence ID" value="MBC5769534.1"/>
    <property type="molecule type" value="Genomic_DNA"/>
</dbReference>
<organism evidence="1 2">
    <name type="scientific">Dysosmobacter segnis</name>
    <dbReference type="NCBI Taxonomy" id="2763042"/>
    <lineage>
        <taxon>Bacteria</taxon>
        <taxon>Bacillati</taxon>
        <taxon>Bacillota</taxon>
        <taxon>Clostridia</taxon>
        <taxon>Eubacteriales</taxon>
        <taxon>Oscillospiraceae</taxon>
        <taxon>Dysosmobacter</taxon>
    </lineage>
</organism>